<dbReference type="SUPFAM" id="SSF53474">
    <property type="entry name" value="alpha/beta-Hydrolases"/>
    <property type="match status" value="1"/>
</dbReference>
<dbReference type="Pfam" id="PF00561">
    <property type="entry name" value="Abhydrolase_1"/>
    <property type="match status" value="1"/>
</dbReference>
<dbReference type="GO" id="GO:0016787">
    <property type="term" value="F:hydrolase activity"/>
    <property type="evidence" value="ECO:0007669"/>
    <property type="project" value="UniProtKB-KW"/>
</dbReference>
<keyword evidence="3" id="KW-0378">Hydrolase</keyword>
<evidence type="ECO:0000259" key="2">
    <source>
        <dbReference type="Pfam" id="PF00561"/>
    </source>
</evidence>
<sequence length="282" mass="31568">MKTISFLLLAFLVSIVANAQYSFNVQVSGKGAPVLLIPGYSCSGEVWNETVDHLKDSYECHVLTLPGYAGVAPIESSNILETVKNDILTYVSDKKLNKPMLIGHSLGAFMSMWLSSEAPDTFGKVVCVDGVPFISAMTNPMVTEESIKNNPMFDKATIIERYKQTPDEGYVENMTTAMLQQVSDSVHAKQVAIWSFKSDRATLGSTMVEMSLTDLRDDIVKVKQPVLILASTFMTKENSLRIYNEQYKLLPNKRIEVADSKHFIMYDATTWFFNQIDAFLNE</sequence>
<evidence type="ECO:0000313" key="3">
    <source>
        <dbReference type="EMBL" id="GLB50055.1"/>
    </source>
</evidence>
<proteinExistence type="predicted"/>
<dbReference type="Proteomes" id="UP001143543">
    <property type="component" value="Unassembled WGS sequence"/>
</dbReference>
<organism evidence="3 4">
    <name type="scientific">Neptunitalea lumnitzerae</name>
    <dbReference type="NCBI Taxonomy" id="2965509"/>
    <lineage>
        <taxon>Bacteria</taxon>
        <taxon>Pseudomonadati</taxon>
        <taxon>Bacteroidota</taxon>
        <taxon>Flavobacteriia</taxon>
        <taxon>Flavobacteriales</taxon>
        <taxon>Flavobacteriaceae</taxon>
        <taxon>Neptunitalea</taxon>
    </lineage>
</organism>
<feature type="signal peptide" evidence="1">
    <location>
        <begin position="1"/>
        <end position="19"/>
    </location>
</feature>
<gene>
    <name evidence="3" type="ORF">Y10_24230</name>
</gene>
<reference evidence="3" key="1">
    <citation type="submission" date="2022-07" db="EMBL/GenBank/DDBJ databases">
        <title>Taxonomy of Novel Oxalotrophic and Methylotrophic Bacteria.</title>
        <authorList>
            <person name="Sahin N."/>
            <person name="Tani A."/>
        </authorList>
    </citation>
    <scope>NUCLEOTIDE SEQUENCE</scope>
    <source>
        <strain evidence="3">Y10</strain>
    </source>
</reference>
<keyword evidence="1" id="KW-0732">Signal</keyword>
<dbReference type="EMBL" id="BRVO01000002">
    <property type="protein sequence ID" value="GLB50055.1"/>
    <property type="molecule type" value="Genomic_DNA"/>
</dbReference>
<dbReference type="InterPro" id="IPR050266">
    <property type="entry name" value="AB_hydrolase_sf"/>
</dbReference>
<name>A0ABQ5MKW2_9FLAO</name>
<feature type="domain" description="AB hydrolase-1" evidence="2">
    <location>
        <begin position="33"/>
        <end position="268"/>
    </location>
</feature>
<protein>
    <submittedName>
        <fullName evidence="3">Alpha/beta hydrolase</fullName>
    </submittedName>
</protein>
<dbReference type="InterPro" id="IPR029058">
    <property type="entry name" value="AB_hydrolase_fold"/>
</dbReference>
<evidence type="ECO:0000256" key="1">
    <source>
        <dbReference type="SAM" id="SignalP"/>
    </source>
</evidence>
<dbReference type="PANTHER" id="PTHR43798">
    <property type="entry name" value="MONOACYLGLYCEROL LIPASE"/>
    <property type="match status" value="1"/>
</dbReference>
<accession>A0ABQ5MKW2</accession>
<comment type="caution">
    <text evidence="3">The sequence shown here is derived from an EMBL/GenBank/DDBJ whole genome shotgun (WGS) entry which is preliminary data.</text>
</comment>
<evidence type="ECO:0000313" key="4">
    <source>
        <dbReference type="Proteomes" id="UP001143543"/>
    </source>
</evidence>
<dbReference type="Gene3D" id="3.40.50.1820">
    <property type="entry name" value="alpha/beta hydrolase"/>
    <property type="match status" value="1"/>
</dbReference>
<dbReference type="InterPro" id="IPR000073">
    <property type="entry name" value="AB_hydrolase_1"/>
</dbReference>
<keyword evidence="4" id="KW-1185">Reference proteome</keyword>
<feature type="chain" id="PRO_5047479720" evidence="1">
    <location>
        <begin position="20"/>
        <end position="282"/>
    </location>
</feature>
<dbReference type="RefSeq" id="WP_281765670.1">
    <property type="nucleotide sequence ID" value="NZ_BRVO01000002.1"/>
</dbReference>